<organism evidence="2 3">
    <name type="scientific">Amycolatopsis samaneae</name>
    <dbReference type="NCBI Taxonomy" id="664691"/>
    <lineage>
        <taxon>Bacteria</taxon>
        <taxon>Bacillati</taxon>
        <taxon>Actinomycetota</taxon>
        <taxon>Actinomycetes</taxon>
        <taxon>Pseudonocardiales</taxon>
        <taxon>Pseudonocardiaceae</taxon>
        <taxon>Amycolatopsis</taxon>
    </lineage>
</organism>
<keyword evidence="1" id="KW-0812">Transmembrane</keyword>
<evidence type="ECO:0000313" key="3">
    <source>
        <dbReference type="Proteomes" id="UP001597419"/>
    </source>
</evidence>
<evidence type="ECO:0000256" key="1">
    <source>
        <dbReference type="SAM" id="Phobius"/>
    </source>
</evidence>
<accession>A0ABW5G7U0</accession>
<proteinExistence type="predicted"/>
<evidence type="ECO:0000313" key="2">
    <source>
        <dbReference type="EMBL" id="MFD2457286.1"/>
    </source>
</evidence>
<reference evidence="3" key="1">
    <citation type="journal article" date="2019" name="Int. J. Syst. Evol. Microbiol.">
        <title>The Global Catalogue of Microorganisms (GCM) 10K type strain sequencing project: providing services to taxonomists for standard genome sequencing and annotation.</title>
        <authorList>
            <consortium name="The Broad Institute Genomics Platform"/>
            <consortium name="The Broad Institute Genome Sequencing Center for Infectious Disease"/>
            <person name="Wu L."/>
            <person name="Ma J."/>
        </authorList>
    </citation>
    <scope>NUCLEOTIDE SEQUENCE [LARGE SCALE GENOMIC DNA]</scope>
    <source>
        <strain evidence="3">CGMCC 4.7643</strain>
    </source>
</reference>
<feature type="transmembrane region" description="Helical" evidence="1">
    <location>
        <begin position="138"/>
        <end position="156"/>
    </location>
</feature>
<dbReference type="RefSeq" id="WP_345388461.1">
    <property type="nucleotide sequence ID" value="NZ_BAABHG010000003.1"/>
</dbReference>
<dbReference type="Proteomes" id="UP001597419">
    <property type="component" value="Unassembled WGS sequence"/>
</dbReference>
<keyword evidence="1" id="KW-0472">Membrane</keyword>
<sequence>MTWFVLFAAALATGRAVWIADYLRRCAKAAPGHGIDKIKAATKGIRTTTTSKLIGYHDETLHKTTLGLSERQLDTSLVGGSVALAAWTQLFVSSDSTRGSHLSNTSLSLLFIGALALISAPILFRTEGIHLTYVGRESGSYVGFGLVILSLLSMAADLSINWFVTVLVVLLGVLLTVRDVIEVTRHVQLQHDFTF</sequence>
<gene>
    <name evidence="2" type="ORF">ACFSYJ_01685</name>
</gene>
<feature type="transmembrane region" description="Helical" evidence="1">
    <location>
        <begin position="107"/>
        <end position="126"/>
    </location>
</feature>
<comment type="caution">
    <text evidence="2">The sequence shown here is derived from an EMBL/GenBank/DDBJ whole genome shotgun (WGS) entry which is preliminary data.</text>
</comment>
<evidence type="ECO:0008006" key="4">
    <source>
        <dbReference type="Google" id="ProtNLM"/>
    </source>
</evidence>
<protein>
    <recommendedName>
        <fullName evidence="4">Integral membrane protein</fullName>
    </recommendedName>
</protein>
<dbReference type="EMBL" id="JBHUKU010000002">
    <property type="protein sequence ID" value="MFD2457286.1"/>
    <property type="molecule type" value="Genomic_DNA"/>
</dbReference>
<name>A0ABW5G7U0_9PSEU</name>
<keyword evidence="3" id="KW-1185">Reference proteome</keyword>
<keyword evidence="1" id="KW-1133">Transmembrane helix</keyword>